<dbReference type="InterPro" id="IPR029000">
    <property type="entry name" value="Cyclophilin-like_dom_sf"/>
</dbReference>
<dbReference type="GO" id="GO:0017168">
    <property type="term" value="F:5-oxoprolinase (ATP-hydrolyzing) activity"/>
    <property type="evidence" value="ECO:0007669"/>
    <property type="project" value="UniProtKB-EC"/>
</dbReference>
<dbReference type="InterPro" id="IPR003833">
    <property type="entry name" value="CT_C_D"/>
</dbReference>
<accession>A0ABW8RQX6</accession>
<reference evidence="5 6" key="1">
    <citation type="submission" date="2024-11" db="EMBL/GenBank/DDBJ databases">
        <authorList>
            <person name="Lucas J.A."/>
        </authorList>
    </citation>
    <scope>NUCLEOTIDE SEQUENCE [LARGE SCALE GENOMIC DNA]</scope>
    <source>
        <strain evidence="5 6">Z 5.4</strain>
    </source>
</reference>
<dbReference type="EMBL" id="JBJHQH010000025">
    <property type="protein sequence ID" value="MFK9094605.1"/>
    <property type="molecule type" value="Genomic_DNA"/>
</dbReference>
<keyword evidence="6" id="KW-1185">Reference proteome</keyword>
<evidence type="ECO:0000313" key="6">
    <source>
        <dbReference type="Proteomes" id="UP001623041"/>
    </source>
</evidence>
<feature type="domain" description="Carboxyltransferase" evidence="4">
    <location>
        <begin position="9"/>
        <end position="210"/>
    </location>
</feature>
<proteinExistence type="predicted"/>
<dbReference type="Proteomes" id="UP001623041">
    <property type="component" value="Unassembled WGS sequence"/>
</dbReference>
<keyword evidence="3" id="KW-0067">ATP-binding</keyword>
<dbReference type="Pfam" id="PF02682">
    <property type="entry name" value="CT_C_D"/>
    <property type="match status" value="1"/>
</dbReference>
<evidence type="ECO:0000256" key="1">
    <source>
        <dbReference type="ARBA" id="ARBA00022741"/>
    </source>
</evidence>
<dbReference type="Gene3D" id="3.30.1360.40">
    <property type="match status" value="1"/>
</dbReference>
<dbReference type="SUPFAM" id="SSF160467">
    <property type="entry name" value="PH0987 N-terminal domain-like"/>
    <property type="match status" value="1"/>
</dbReference>
<gene>
    <name evidence="5" type="primary">pxpB</name>
    <name evidence="5" type="ORF">ACJEBI_24425</name>
</gene>
<name>A0ABW8RQX6_9BACI</name>
<protein>
    <submittedName>
        <fullName evidence="5">5-oxoprolinase subunit PxpB</fullName>
        <ecNumber evidence="5">3.5.2.9</ecNumber>
    </submittedName>
</protein>
<dbReference type="EC" id="3.5.2.9" evidence="5"/>
<comment type="caution">
    <text evidence="5">The sequence shown here is derived from an EMBL/GenBank/DDBJ whole genome shotgun (WGS) entry which is preliminary data.</text>
</comment>
<keyword evidence="2 5" id="KW-0378">Hydrolase</keyword>
<dbReference type="InterPro" id="IPR010016">
    <property type="entry name" value="PxpB"/>
</dbReference>
<dbReference type="PANTHER" id="PTHR34698:SF2">
    <property type="entry name" value="5-OXOPROLINASE SUBUNIT B"/>
    <property type="match status" value="1"/>
</dbReference>
<evidence type="ECO:0000256" key="3">
    <source>
        <dbReference type="ARBA" id="ARBA00022840"/>
    </source>
</evidence>
<evidence type="ECO:0000256" key="2">
    <source>
        <dbReference type="ARBA" id="ARBA00022801"/>
    </source>
</evidence>
<evidence type="ECO:0000313" key="5">
    <source>
        <dbReference type="EMBL" id="MFK9094605.1"/>
    </source>
</evidence>
<dbReference type="SUPFAM" id="SSF50891">
    <property type="entry name" value="Cyclophilin-like"/>
    <property type="match status" value="1"/>
</dbReference>
<evidence type="ECO:0000259" key="4">
    <source>
        <dbReference type="SMART" id="SM00796"/>
    </source>
</evidence>
<dbReference type="SMART" id="SM00796">
    <property type="entry name" value="AHS1"/>
    <property type="match status" value="1"/>
</dbReference>
<dbReference type="RefSeq" id="WP_406583070.1">
    <property type="nucleotide sequence ID" value="NZ_JBJHQH010000025.1"/>
</dbReference>
<dbReference type="NCBIfam" id="TIGR00370">
    <property type="entry name" value="5-oxoprolinase subunit PxpB"/>
    <property type="match status" value="1"/>
</dbReference>
<dbReference type="PANTHER" id="PTHR34698">
    <property type="entry name" value="5-OXOPROLINASE SUBUNIT B"/>
    <property type="match status" value="1"/>
</dbReference>
<keyword evidence="1" id="KW-0547">Nucleotide-binding</keyword>
<sequence length="245" mass="27796">MIGTANSSPLYFPMGEQAIVVQFKKEISIEVSKQVQMFAHLIQANKIPGIIQLLPAFNNLTVCYDPKVVGFIQLKVFLEGLEDFKTTEMDQESKTITLPVVFGNEYGADLDIVAKKADLTTDEVIQLLLSKSYFVYMLGFIAGYPYCGDIDKRLSLPRRSNPRIKVPKGTIQIVNNLCGIFTMTAPSGWHLMGWTPMDIFNPNIKPPCLLQAGDYVKYVPIKASEAEHWDEKRQRKWDQEWNSLQ</sequence>
<organism evidence="5 6">
    <name type="scientific">Bacillus salipaludis</name>
    <dbReference type="NCBI Taxonomy" id="2547811"/>
    <lineage>
        <taxon>Bacteria</taxon>
        <taxon>Bacillati</taxon>
        <taxon>Bacillota</taxon>
        <taxon>Bacilli</taxon>
        <taxon>Bacillales</taxon>
        <taxon>Bacillaceae</taxon>
        <taxon>Bacillus</taxon>
    </lineage>
</organism>
<dbReference type="Gene3D" id="2.40.100.10">
    <property type="entry name" value="Cyclophilin-like"/>
    <property type="match status" value="1"/>
</dbReference>